<evidence type="ECO:0000313" key="1">
    <source>
        <dbReference type="EMBL" id="KAL2814055.1"/>
    </source>
</evidence>
<accession>A0ABR4HEZ4</accession>
<dbReference type="Gene3D" id="3.30.70.100">
    <property type="match status" value="1"/>
</dbReference>
<dbReference type="EMBL" id="JBFXLS010000133">
    <property type="protein sequence ID" value="KAL2814055.1"/>
    <property type="molecule type" value="Genomic_DNA"/>
</dbReference>
<dbReference type="Proteomes" id="UP001610335">
    <property type="component" value="Unassembled WGS sequence"/>
</dbReference>
<name>A0ABR4HEZ4_9EURO</name>
<reference evidence="1 2" key="1">
    <citation type="submission" date="2024-07" db="EMBL/GenBank/DDBJ databases">
        <title>Section-level genome sequencing and comparative genomics of Aspergillus sections Usti and Cavernicolus.</title>
        <authorList>
            <consortium name="Lawrence Berkeley National Laboratory"/>
            <person name="Nybo J.L."/>
            <person name="Vesth T.C."/>
            <person name="Theobald S."/>
            <person name="Frisvad J.C."/>
            <person name="Larsen T.O."/>
            <person name="Kjaerboelling I."/>
            <person name="Rothschild-Mancinelli K."/>
            <person name="Lyhne E.K."/>
            <person name="Kogle M.E."/>
            <person name="Barry K."/>
            <person name="Clum A."/>
            <person name="Na H."/>
            <person name="Ledsgaard L."/>
            <person name="Lin J."/>
            <person name="Lipzen A."/>
            <person name="Kuo A."/>
            <person name="Riley R."/>
            <person name="Mondo S."/>
            <person name="LaButti K."/>
            <person name="Haridas S."/>
            <person name="Pangalinan J."/>
            <person name="Salamov A.A."/>
            <person name="Simmons B.A."/>
            <person name="Magnuson J.K."/>
            <person name="Chen J."/>
            <person name="Drula E."/>
            <person name="Henrissat B."/>
            <person name="Wiebenga A."/>
            <person name="Lubbers R.J."/>
            <person name="Gomes A.C."/>
            <person name="Makela M.R."/>
            <person name="Stajich J."/>
            <person name="Grigoriev I.V."/>
            <person name="Mortensen U.H."/>
            <person name="De vries R.P."/>
            <person name="Baker S.E."/>
            <person name="Andersen M.R."/>
        </authorList>
    </citation>
    <scope>NUCLEOTIDE SEQUENCE [LARGE SCALE GENOMIC DNA]</scope>
    <source>
        <strain evidence="1 2">CBS 600.67</strain>
    </source>
</reference>
<dbReference type="SUPFAM" id="SSF54909">
    <property type="entry name" value="Dimeric alpha+beta barrel"/>
    <property type="match status" value="1"/>
</dbReference>
<organism evidence="1 2">
    <name type="scientific">Aspergillus cavernicola</name>
    <dbReference type="NCBI Taxonomy" id="176166"/>
    <lineage>
        <taxon>Eukaryota</taxon>
        <taxon>Fungi</taxon>
        <taxon>Dikarya</taxon>
        <taxon>Ascomycota</taxon>
        <taxon>Pezizomycotina</taxon>
        <taxon>Eurotiomycetes</taxon>
        <taxon>Eurotiomycetidae</taxon>
        <taxon>Eurotiales</taxon>
        <taxon>Aspergillaceae</taxon>
        <taxon>Aspergillus</taxon>
        <taxon>Aspergillus subgen. Nidulantes</taxon>
    </lineage>
</organism>
<comment type="caution">
    <text evidence="1">The sequence shown here is derived from an EMBL/GenBank/DDBJ whole genome shotgun (WGS) entry which is preliminary data.</text>
</comment>
<gene>
    <name evidence="1" type="ORF">BDW59DRAFT_167312</name>
</gene>
<protein>
    <recommendedName>
        <fullName evidence="3">EthD domain-containing protein</fullName>
    </recommendedName>
</protein>
<evidence type="ECO:0008006" key="3">
    <source>
        <dbReference type="Google" id="ProtNLM"/>
    </source>
</evidence>
<keyword evidence="2" id="KW-1185">Reference proteome</keyword>
<sequence length="87" mass="10136">MSYHTAVLYPNDEDTTFDESYYVQDHMPRAEKTWKKHGLYLIATFLVWENEEAVKKALQDPETPKLFADAPGSFGEHYAETNSFLYP</sequence>
<dbReference type="InterPro" id="IPR011008">
    <property type="entry name" value="Dimeric_a/b-barrel"/>
</dbReference>
<proteinExistence type="predicted"/>
<evidence type="ECO:0000313" key="2">
    <source>
        <dbReference type="Proteomes" id="UP001610335"/>
    </source>
</evidence>